<reference evidence="1 2" key="1">
    <citation type="submission" date="2016-10" db="EMBL/GenBank/DDBJ databases">
        <authorList>
            <person name="de Groot N.N."/>
        </authorList>
    </citation>
    <scope>NUCLEOTIDE SEQUENCE [LARGE SCALE GENOMIC DNA]</scope>
    <source>
        <strain evidence="1 2">DSM 9179</strain>
    </source>
</reference>
<keyword evidence="2" id="KW-1185">Reference proteome</keyword>
<dbReference type="RefSeq" id="WP_092454699.1">
    <property type="nucleotide sequence ID" value="NZ_FOJI01000010.1"/>
</dbReference>
<proteinExistence type="predicted"/>
<name>A0A1I0R027_9FIRM</name>
<organism evidence="1 2">
    <name type="scientific">[Clostridium] fimetarium</name>
    <dbReference type="NCBI Taxonomy" id="99656"/>
    <lineage>
        <taxon>Bacteria</taxon>
        <taxon>Bacillati</taxon>
        <taxon>Bacillota</taxon>
        <taxon>Clostridia</taxon>
        <taxon>Lachnospirales</taxon>
        <taxon>Lachnospiraceae</taxon>
    </lineage>
</organism>
<protein>
    <submittedName>
        <fullName evidence="1">Uncharacterized protein</fullName>
    </submittedName>
</protein>
<dbReference type="EMBL" id="FOJI01000010">
    <property type="protein sequence ID" value="SEW32792.1"/>
    <property type="molecule type" value="Genomic_DNA"/>
</dbReference>
<dbReference type="OrthoDB" id="2062901at2"/>
<sequence>MITKKNIKIMLVNMILIVILTSSLGCGNNSKVSTEISSDASVNSDVAIQYMSIIKEYQKFADDLTNNMKSDFNNEINDDDLNHIWFSMRSEIGSYRNFAMNKESFGYALKDLNRDSNPELILLMKDYTMLAIFSTVDGKPKLLDSFWPRHRCALNNSNLLYTESTGGVDYWEYEILQISQDGSELLPLLQFGCEDGFYKIIDREKYNISQLEMEEFLIKYPILSDTTACDITKNSGIEFIPLNN</sequence>
<evidence type="ECO:0000313" key="1">
    <source>
        <dbReference type="EMBL" id="SEW32792.1"/>
    </source>
</evidence>
<dbReference type="PROSITE" id="PS51257">
    <property type="entry name" value="PROKAR_LIPOPROTEIN"/>
    <property type="match status" value="1"/>
</dbReference>
<dbReference type="AlphaFoldDB" id="A0A1I0R027"/>
<evidence type="ECO:0000313" key="2">
    <source>
        <dbReference type="Proteomes" id="UP000199701"/>
    </source>
</evidence>
<accession>A0A1I0R027</accession>
<dbReference type="Proteomes" id="UP000199701">
    <property type="component" value="Unassembled WGS sequence"/>
</dbReference>
<gene>
    <name evidence="1" type="ORF">SAMN05421659_11023</name>
</gene>